<dbReference type="PANTHER" id="PTHR46394">
    <property type="entry name" value="ANNEXIN"/>
    <property type="match status" value="1"/>
</dbReference>
<reference evidence="4 5" key="1">
    <citation type="journal article" date="2018" name="Biodegradation">
        <title>1,4-Dioxane degradation characteristics of Rhodococcus aetherivorans JCM 14343.</title>
        <authorList>
            <person name="Inoue D."/>
            <person name="Tsunoda T."/>
            <person name="Yamamoto N."/>
            <person name="Ike M."/>
            <person name="Sei K."/>
        </authorList>
    </citation>
    <scope>NUCLEOTIDE SEQUENCE [LARGE SCALE GENOMIC DNA]</scope>
    <source>
        <strain evidence="4 5">JCM 14343</strain>
    </source>
</reference>
<dbReference type="InterPro" id="IPR016035">
    <property type="entry name" value="Acyl_Trfase/lysoPLipase"/>
</dbReference>
<accession>A0ABQ0YJU7</accession>
<dbReference type="Proteomes" id="UP000325466">
    <property type="component" value="Unassembled WGS sequence"/>
</dbReference>
<feature type="active site" description="Proton acceptor" evidence="2">
    <location>
        <position position="206"/>
    </location>
</feature>
<evidence type="ECO:0000256" key="1">
    <source>
        <dbReference type="ARBA" id="ARBA00023098"/>
    </source>
</evidence>
<dbReference type="Pfam" id="PF01734">
    <property type="entry name" value="Patatin"/>
    <property type="match status" value="1"/>
</dbReference>
<feature type="short sequence motif" description="GXSXG" evidence="2">
    <location>
        <begin position="43"/>
        <end position="47"/>
    </location>
</feature>
<gene>
    <name evidence="4" type="ORF">RAJCM14343_2088</name>
</gene>
<evidence type="ECO:0000313" key="5">
    <source>
        <dbReference type="Proteomes" id="UP000325466"/>
    </source>
</evidence>
<protein>
    <submittedName>
        <fullName evidence="4">Lysophospholipase-like family protein</fullName>
    </submittedName>
</protein>
<keyword evidence="2" id="KW-0442">Lipid degradation</keyword>
<dbReference type="InterPro" id="IPR052580">
    <property type="entry name" value="Lipid_Hydrolase"/>
</dbReference>
<dbReference type="RefSeq" id="WP_043798453.1">
    <property type="nucleotide sequence ID" value="NZ_BAAAYP010000020.1"/>
</dbReference>
<dbReference type="EMBL" id="BLAH01000076">
    <property type="protein sequence ID" value="GES36835.1"/>
    <property type="molecule type" value="Genomic_DNA"/>
</dbReference>
<dbReference type="Gene3D" id="3.40.1090.10">
    <property type="entry name" value="Cytosolic phospholipase A2 catalytic domain"/>
    <property type="match status" value="2"/>
</dbReference>
<evidence type="ECO:0000259" key="3">
    <source>
        <dbReference type="PROSITE" id="PS51635"/>
    </source>
</evidence>
<keyword evidence="1 2" id="KW-0443">Lipid metabolism</keyword>
<dbReference type="CDD" id="cd07207">
    <property type="entry name" value="Pat_ExoU_VipD_like"/>
    <property type="match status" value="1"/>
</dbReference>
<dbReference type="PANTHER" id="PTHR46394:SF1">
    <property type="entry name" value="PNPLA DOMAIN-CONTAINING PROTEIN"/>
    <property type="match status" value="1"/>
</dbReference>
<feature type="short sequence motif" description="GXGXXG" evidence="2">
    <location>
        <begin position="16"/>
        <end position="21"/>
    </location>
</feature>
<feature type="short sequence motif" description="DGA/G" evidence="2">
    <location>
        <begin position="206"/>
        <end position="208"/>
    </location>
</feature>
<evidence type="ECO:0000256" key="2">
    <source>
        <dbReference type="PROSITE-ProRule" id="PRU01161"/>
    </source>
</evidence>
<comment type="caution">
    <text evidence="4">The sequence shown here is derived from an EMBL/GenBank/DDBJ whole genome shotgun (WGS) entry which is preliminary data.</text>
</comment>
<keyword evidence="5" id="KW-1185">Reference proteome</keyword>
<dbReference type="SUPFAM" id="SSF52151">
    <property type="entry name" value="FabD/lysophospholipase-like"/>
    <property type="match status" value="1"/>
</dbReference>
<feature type="domain" description="PNPLA" evidence="3">
    <location>
        <begin position="12"/>
        <end position="219"/>
    </location>
</feature>
<feature type="active site" description="Nucleophile" evidence="2">
    <location>
        <position position="45"/>
    </location>
</feature>
<dbReference type="PROSITE" id="PS51635">
    <property type="entry name" value="PNPLA"/>
    <property type="match status" value="1"/>
</dbReference>
<organism evidence="4 5">
    <name type="scientific">Rhodococcus aetherivorans</name>
    <dbReference type="NCBI Taxonomy" id="191292"/>
    <lineage>
        <taxon>Bacteria</taxon>
        <taxon>Bacillati</taxon>
        <taxon>Actinomycetota</taxon>
        <taxon>Actinomycetes</taxon>
        <taxon>Mycobacteriales</taxon>
        <taxon>Nocardiaceae</taxon>
        <taxon>Rhodococcus</taxon>
    </lineage>
</organism>
<proteinExistence type="predicted"/>
<evidence type="ECO:0000313" key="4">
    <source>
        <dbReference type="EMBL" id="GES36835.1"/>
    </source>
</evidence>
<name>A0ABQ0YJU7_9NOCA</name>
<keyword evidence="2" id="KW-0378">Hydrolase</keyword>
<dbReference type="InterPro" id="IPR002641">
    <property type="entry name" value="PNPLA_dom"/>
</dbReference>
<sequence length="345" mass="37608">MTAAPHPDVADLVLAGGGVKGIGLAGAVVALADAGYRLNRVSGTSAGAVVGAIVAAGSKAGWTGEQMRDAVFGIRYRKFLDPGPVERIPLLGPAFGVLRGSGIYQGDYAHAWIRDTLKDLGVSTFGDLRMEDDDIPEERRYRLVVTVTDITRGLLVRLPWDYRSVYGLDPDEQSVADAVRASMSIPFYFRPATLTATSGLTSTLVDGGLLSNFPIDSLDRIDTEQPRWPTFGVTVLPNLPADNDKVLPPLRLLRPFSALGDSPELIEGIVTTVLVGRDQAHLNQPWVSARTIRVDSTEVGVLDFHLDKSEIEAQFAKGYEAAQGFLSTWNWVEYVKRYRSHGKRW</sequence>